<organism evidence="1">
    <name type="scientific">marine sediment metagenome</name>
    <dbReference type="NCBI Taxonomy" id="412755"/>
    <lineage>
        <taxon>unclassified sequences</taxon>
        <taxon>metagenomes</taxon>
        <taxon>ecological metagenomes</taxon>
    </lineage>
</organism>
<sequence>MDDRIFINESLTKVIFNDSIYANGFDDNYNTTFRECIFLKNKPIDKRWAYTHTIPENYTNKKVDYIILNDYNNHNLTNLLLKDTNFFELIKTAHYIDELYGINCTFYVFHTIGNYNASL</sequence>
<evidence type="ECO:0000313" key="1">
    <source>
        <dbReference type="EMBL" id="GAI36851.1"/>
    </source>
</evidence>
<protein>
    <submittedName>
        <fullName evidence="1">Uncharacterized protein</fullName>
    </submittedName>
</protein>
<gene>
    <name evidence="1" type="ORF">S06H3_40357</name>
</gene>
<dbReference type="AlphaFoldDB" id="X1P336"/>
<feature type="non-terminal residue" evidence="1">
    <location>
        <position position="119"/>
    </location>
</feature>
<name>X1P336_9ZZZZ</name>
<proteinExistence type="predicted"/>
<comment type="caution">
    <text evidence="1">The sequence shown here is derived from an EMBL/GenBank/DDBJ whole genome shotgun (WGS) entry which is preliminary data.</text>
</comment>
<accession>X1P336</accession>
<reference evidence="1" key="1">
    <citation type="journal article" date="2014" name="Front. Microbiol.">
        <title>High frequency of phylogenetically diverse reductive dehalogenase-homologous genes in deep subseafloor sedimentary metagenomes.</title>
        <authorList>
            <person name="Kawai M."/>
            <person name="Futagami T."/>
            <person name="Toyoda A."/>
            <person name="Takaki Y."/>
            <person name="Nishi S."/>
            <person name="Hori S."/>
            <person name="Arai W."/>
            <person name="Tsubouchi T."/>
            <person name="Morono Y."/>
            <person name="Uchiyama I."/>
            <person name="Ito T."/>
            <person name="Fujiyama A."/>
            <person name="Inagaki F."/>
            <person name="Takami H."/>
        </authorList>
    </citation>
    <scope>NUCLEOTIDE SEQUENCE</scope>
    <source>
        <strain evidence="1">Expedition CK06-06</strain>
    </source>
</reference>
<dbReference type="EMBL" id="BARV01024766">
    <property type="protein sequence ID" value="GAI36851.1"/>
    <property type="molecule type" value="Genomic_DNA"/>
</dbReference>